<dbReference type="EMBL" id="REFW01000002">
    <property type="protein sequence ID" value="RMB59636.1"/>
    <property type="molecule type" value="Genomic_DNA"/>
</dbReference>
<dbReference type="RefSeq" id="WP_121901115.1">
    <property type="nucleotide sequence ID" value="NZ_REFW01000002.1"/>
</dbReference>
<dbReference type="AlphaFoldDB" id="A0A3M0GQS3"/>
<accession>A0A3M0GQS3</accession>
<protein>
    <submittedName>
        <fullName evidence="1">Uncharacterized protein</fullName>
    </submittedName>
</protein>
<reference evidence="1 2" key="1">
    <citation type="submission" date="2018-10" db="EMBL/GenBank/DDBJ databases">
        <title>Tessaracoccus antarcticuss sp. nov., isolated from sediment.</title>
        <authorList>
            <person name="Zhou L.Y."/>
            <person name="Du Z.J."/>
        </authorList>
    </citation>
    <scope>NUCLEOTIDE SEQUENCE [LARGE SCALE GENOMIC DNA]</scope>
    <source>
        <strain evidence="1 2">JDX10</strain>
    </source>
</reference>
<organism evidence="1 2">
    <name type="scientific">Tessaracoccus antarcticus</name>
    <dbReference type="NCBI Taxonomy" id="2479848"/>
    <lineage>
        <taxon>Bacteria</taxon>
        <taxon>Bacillati</taxon>
        <taxon>Actinomycetota</taxon>
        <taxon>Actinomycetes</taxon>
        <taxon>Propionibacteriales</taxon>
        <taxon>Propionibacteriaceae</taxon>
        <taxon>Tessaracoccus</taxon>
    </lineage>
</organism>
<comment type="caution">
    <text evidence="1">The sequence shown here is derived from an EMBL/GenBank/DDBJ whole genome shotgun (WGS) entry which is preliminary data.</text>
</comment>
<name>A0A3M0GQS3_9ACTN</name>
<gene>
    <name evidence="1" type="ORF">EAX62_07630</name>
</gene>
<sequence length="68" mass="7741">MAYWWKPGSGSYSPESLQKEGLMPRFEDQGRAEEWLSSFFADLVECGVADVTLYEEERPVYGPMSLDA</sequence>
<keyword evidence="2" id="KW-1185">Reference proteome</keyword>
<proteinExistence type="predicted"/>
<dbReference type="OrthoDB" id="3214648at2"/>
<evidence type="ECO:0000313" key="2">
    <source>
        <dbReference type="Proteomes" id="UP000275256"/>
    </source>
</evidence>
<dbReference type="Proteomes" id="UP000275256">
    <property type="component" value="Unassembled WGS sequence"/>
</dbReference>
<evidence type="ECO:0000313" key="1">
    <source>
        <dbReference type="EMBL" id="RMB59636.1"/>
    </source>
</evidence>